<name>A0A5B7JAM0_PORTR</name>
<accession>A0A5B7JAM0</accession>
<dbReference type="AlphaFoldDB" id="A0A5B7JAM0"/>
<dbReference type="EMBL" id="VSRR010081017">
    <property type="protein sequence ID" value="MPC89444.1"/>
    <property type="molecule type" value="Genomic_DNA"/>
</dbReference>
<reference evidence="1 2" key="1">
    <citation type="submission" date="2019-05" db="EMBL/GenBank/DDBJ databases">
        <title>Another draft genome of Portunus trituberculatus and its Hox gene families provides insights of decapod evolution.</title>
        <authorList>
            <person name="Jeong J.-H."/>
            <person name="Song I."/>
            <person name="Kim S."/>
            <person name="Choi T."/>
            <person name="Kim D."/>
            <person name="Ryu S."/>
            <person name="Kim W."/>
        </authorList>
    </citation>
    <scope>NUCLEOTIDE SEQUENCE [LARGE SCALE GENOMIC DNA]</scope>
    <source>
        <tissue evidence="1">Muscle</tissue>
    </source>
</reference>
<organism evidence="1 2">
    <name type="scientific">Portunus trituberculatus</name>
    <name type="common">Swimming crab</name>
    <name type="synonym">Neptunus trituberculatus</name>
    <dbReference type="NCBI Taxonomy" id="210409"/>
    <lineage>
        <taxon>Eukaryota</taxon>
        <taxon>Metazoa</taxon>
        <taxon>Ecdysozoa</taxon>
        <taxon>Arthropoda</taxon>
        <taxon>Crustacea</taxon>
        <taxon>Multicrustacea</taxon>
        <taxon>Malacostraca</taxon>
        <taxon>Eumalacostraca</taxon>
        <taxon>Eucarida</taxon>
        <taxon>Decapoda</taxon>
        <taxon>Pleocyemata</taxon>
        <taxon>Brachyura</taxon>
        <taxon>Eubrachyura</taxon>
        <taxon>Portunoidea</taxon>
        <taxon>Portunidae</taxon>
        <taxon>Portuninae</taxon>
        <taxon>Portunus</taxon>
    </lineage>
</organism>
<gene>
    <name evidence="1" type="ORF">E2C01_084392</name>
</gene>
<evidence type="ECO:0000313" key="2">
    <source>
        <dbReference type="Proteomes" id="UP000324222"/>
    </source>
</evidence>
<protein>
    <submittedName>
        <fullName evidence="1">Uncharacterized protein</fullName>
    </submittedName>
</protein>
<proteinExistence type="predicted"/>
<dbReference type="Proteomes" id="UP000324222">
    <property type="component" value="Unassembled WGS sequence"/>
</dbReference>
<evidence type="ECO:0000313" key="1">
    <source>
        <dbReference type="EMBL" id="MPC89444.1"/>
    </source>
</evidence>
<sequence>MCVTCRTDGFLQLSSFSKAIISSPTCQACNNKTQALNLLSLCLTLSSDDAWLRRMTVIGLFGKTGILDKEVNMSEH</sequence>
<comment type="caution">
    <text evidence="1">The sequence shown here is derived from an EMBL/GenBank/DDBJ whole genome shotgun (WGS) entry which is preliminary data.</text>
</comment>
<keyword evidence="2" id="KW-1185">Reference proteome</keyword>